<dbReference type="RefSeq" id="WP_190294276.1">
    <property type="nucleotide sequence ID" value="NZ_JABFCZ010000044.1"/>
</dbReference>
<name>A0A926P3N9_9HYPH</name>
<evidence type="ECO:0000313" key="2">
    <source>
        <dbReference type="EMBL" id="MBD1549585.1"/>
    </source>
</evidence>
<keyword evidence="1" id="KW-0812">Transmembrane</keyword>
<feature type="transmembrane region" description="Helical" evidence="1">
    <location>
        <begin position="183"/>
        <end position="203"/>
    </location>
</feature>
<proteinExistence type="predicted"/>
<gene>
    <name evidence="2" type="ORF">HK439_25295</name>
</gene>
<dbReference type="AlphaFoldDB" id="A0A926P3N9"/>
<feature type="transmembrane region" description="Helical" evidence="1">
    <location>
        <begin position="158"/>
        <end position="176"/>
    </location>
</feature>
<accession>A0A926P3N9</accession>
<keyword evidence="1" id="KW-0472">Membrane</keyword>
<feature type="transmembrane region" description="Helical" evidence="1">
    <location>
        <begin position="223"/>
        <end position="250"/>
    </location>
</feature>
<organism evidence="2 3">
    <name type="scientific">Roseibium aggregatum</name>
    <dbReference type="NCBI Taxonomy" id="187304"/>
    <lineage>
        <taxon>Bacteria</taxon>
        <taxon>Pseudomonadati</taxon>
        <taxon>Pseudomonadota</taxon>
        <taxon>Alphaproteobacteria</taxon>
        <taxon>Hyphomicrobiales</taxon>
        <taxon>Stappiaceae</taxon>
        <taxon>Roseibium</taxon>
    </lineage>
</organism>
<keyword evidence="1" id="KW-1133">Transmembrane helix</keyword>
<reference evidence="2" key="1">
    <citation type="submission" date="2020-05" db="EMBL/GenBank/DDBJ databases">
        <title>Identification of trans-AT polyketide cluster in two marine bacteria, producers of a novel glutaramide-containing polyketide sesbanimide D and analogs.</title>
        <authorList>
            <person name="Kacar D."/>
            <person name="Rodriguez P."/>
            <person name="Canedo L."/>
            <person name="Gonzalez E."/>
            <person name="Galan B."/>
            <person name="De La Calle F."/>
            <person name="Garcia J.L."/>
        </authorList>
    </citation>
    <scope>NUCLEOTIDE SEQUENCE</scope>
    <source>
        <strain evidence="2">PHM038</strain>
    </source>
</reference>
<protein>
    <submittedName>
        <fullName evidence="2">Uncharacterized protein</fullName>
    </submittedName>
</protein>
<comment type="caution">
    <text evidence="2">The sequence shown here is derived from an EMBL/GenBank/DDBJ whole genome shotgun (WGS) entry which is preliminary data.</text>
</comment>
<sequence>MEFAGRLALAGVQLAGLVLSALLVIVTYSNPQQVEERLQDFAVAKVEAAAHEAWEKVKAPFAEGGRAERLGALAERFRRDADRTDDKRRQIIPALLAPALSGRCRENCDFWAVAARVADSAMVQRIAQLRIGRATLQDFVVERYQGTVRGLITDLRRFGLVNVVALSLMIGLVLFRRRLNWRLTAFSVAVTGYIAWAAYGYVFEQNWALAILMHDWAAPAYQTTLIFASCLFFDWLFLAGAITTTVVNAAMSVLPG</sequence>
<dbReference type="Proteomes" id="UP000598467">
    <property type="component" value="Unassembled WGS sequence"/>
</dbReference>
<dbReference type="EMBL" id="JABFCZ010000044">
    <property type="protein sequence ID" value="MBD1549585.1"/>
    <property type="molecule type" value="Genomic_DNA"/>
</dbReference>
<evidence type="ECO:0000313" key="3">
    <source>
        <dbReference type="Proteomes" id="UP000598467"/>
    </source>
</evidence>
<evidence type="ECO:0000256" key="1">
    <source>
        <dbReference type="SAM" id="Phobius"/>
    </source>
</evidence>